<dbReference type="PROSITE" id="PS51257">
    <property type="entry name" value="PROKAR_LIPOPROTEIN"/>
    <property type="match status" value="1"/>
</dbReference>
<dbReference type="EMBL" id="CAJVAP010000004">
    <property type="protein sequence ID" value="CAG7600832.1"/>
    <property type="molecule type" value="Genomic_DNA"/>
</dbReference>
<keyword evidence="2" id="KW-0732">Signal</keyword>
<feature type="region of interest" description="Disordered" evidence="1">
    <location>
        <begin position="28"/>
        <end position="47"/>
    </location>
</feature>
<keyword evidence="5" id="KW-1185">Reference proteome</keyword>
<feature type="signal peptide" evidence="2">
    <location>
        <begin position="1"/>
        <end position="28"/>
    </location>
</feature>
<dbReference type="PANTHER" id="PTHR36933">
    <property type="entry name" value="SLL0788 PROTEIN"/>
    <property type="match status" value="1"/>
</dbReference>
<name>A0A916JT30_9MICO</name>
<evidence type="ECO:0000313" key="5">
    <source>
        <dbReference type="Proteomes" id="UP000693892"/>
    </source>
</evidence>
<reference evidence="4" key="1">
    <citation type="submission" date="2021-06" db="EMBL/GenBank/DDBJ databases">
        <authorList>
            <person name="Criscuolo A."/>
        </authorList>
    </citation>
    <scope>NUCLEOTIDE SEQUENCE</scope>
    <source>
        <strain evidence="4">CIP111803</strain>
    </source>
</reference>
<comment type="caution">
    <text evidence="4">The sequence shown here is derived from an EMBL/GenBank/DDBJ whole genome shotgun (WGS) entry which is preliminary data.</text>
</comment>
<feature type="chain" id="PRO_5038385738" description="DUF305 domain-containing protein" evidence="2">
    <location>
        <begin position="29"/>
        <end position="202"/>
    </location>
</feature>
<sequence length="202" mass="21359">MRIRTLTLASAALSTALLLTGCSPSGMSDGMPGMDHGSTSSKAPTESAAQFNAADQMFVTMMIPHHEQAIEMADMLLAKDGIDDRVVTLAQQIKDAQGPEIKTMQGWLDNWGVSADESSMGGMDHGGGMMSKDSMTALESATGTEATRLFLEGMIEHHTGAIEMAQSALDGGKNPDVLKLAQQVIDDQSAEITTMKELLGNL</sequence>
<dbReference type="AlphaFoldDB" id="A0A916JT30"/>
<feature type="domain" description="DUF305" evidence="3">
    <location>
        <begin position="55"/>
        <end position="199"/>
    </location>
</feature>
<evidence type="ECO:0000256" key="1">
    <source>
        <dbReference type="SAM" id="MobiDB-lite"/>
    </source>
</evidence>
<organism evidence="4 5">
    <name type="scientific">Leucobacter soli</name>
    <dbReference type="NCBI Taxonomy" id="2812850"/>
    <lineage>
        <taxon>Bacteria</taxon>
        <taxon>Bacillati</taxon>
        <taxon>Actinomycetota</taxon>
        <taxon>Actinomycetes</taxon>
        <taxon>Micrococcales</taxon>
        <taxon>Microbacteriaceae</taxon>
        <taxon>Leucobacter</taxon>
    </lineage>
</organism>
<evidence type="ECO:0000256" key="2">
    <source>
        <dbReference type="SAM" id="SignalP"/>
    </source>
</evidence>
<evidence type="ECO:0000259" key="3">
    <source>
        <dbReference type="Pfam" id="PF03713"/>
    </source>
</evidence>
<dbReference type="InterPro" id="IPR005183">
    <property type="entry name" value="DUF305_CopM-like"/>
</dbReference>
<dbReference type="Proteomes" id="UP000693892">
    <property type="component" value="Unassembled WGS sequence"/>
</dbReference>
<dbReference type="PANTHER" id="PTHR36933:SF1">
    <property type="entry name" value="SLL0788 PROTEIN"/>
    <property type="match status" value="1"/>
</dbReference>
<evidence type="ECO:0000313" key="4">
    <source>
        <dbReference type="EMBL" id="CAG7600832.1"/>
    </source>
</evidence>
<protein>
    <recommendedName>
        <fullName evidence="3">DUF305 domain-containing protein</fullName>
    </recommendedName>
</protein>
<proteinExistence type="predicted"/>
<gene>
    <name evidence="4" type="ORF">LEUCIP111803_00404</name>
</gene>
<dbReference type="RefSeq" id="WP_218114064.1">
    <property type="nucleotide sequence ID" value="NZ_CAJVAP010000004.1"/>
</dbReference>
<accession>A0A916JT30</accession>
<feature type="compositionally biased region" description="Polar residues" evidence="1">
    <location>
        <begin position="37"/>
        <end position="47"/>
    </location>
</feature>
<dbReference type="Pfam" id="PF03713">
    <property type="entry name" value="DUF305"/>
    <property type="match status" value="1"/>
</dbReference>